<protein>
    <submittedName>
        <fullName evidence="1">Uncharacterized protein</fullName>
    </submittedName>
</protein>
<evidence type="ECO:0000313" key="2">
    <source>
        <dbReference type="Proteomes" id="UP000199068"/>
    </source>
</evidence>
<reference evidence="1 2" key="1">
    <citation type="submission" date="2016-10" db="EMBL/GenBank/DDBJ databases">
        <authorList>
            <person name="de Groot N.N."/>
        </authorList>
    </citation>
    <scope>NUCLEOTIDE SEQUENCE [LARGE SCALE GENOMIC DNA]</scope>
    <source>
        <strain evidence="1 2">DSM 797</strain>
    </source>
</reference>
<evidence type="ECO:0000313" key="1">
    <source>
        <dbReference type="EMBL" id="SDL22234.1"/>
    </source>
</evidence>
<gene>
    <name evidence="1" type="ORF">SAMN04515677_101168</name>
</gene>
<dbReference type="EMBL" id="FNGW01000001">
    <property type="protein sequence ID" value="SDL22234.1"/>
    <property type="molecule type" value="Genomic_DNA"/>
</dbReference>
<dbReference type="RefSeq" id="WP_092721929.1">
    <property type="nucleotide sequence ID" value="NZ_FNGW01000001.1"/>
</dbReference>
<dbReference type="STRING" id="1121325.SAMN04515677_101168"/>
<organism evidence="1 2">
    <name type="scientific">Romboutsia lituseburensis DSM 797</name>
    <dbReference type="NCBI Taxonomy" id="1121325"/>
    <lineage>
        <taxon>Bacteria</taxon>
        <taxon>Bacillati</taxon>
        <taxon>Bacillota</taxon>
        <taxon>Clostridia</taxon>
        <taxon>Peptostreptococcales</taxon>
        <taxon>Peptostreptococcaceae</taxon>
        <taxon>Romboutsia</taxon>
    </lineage>
</organism>
<proteinExistence type="predicted"/>
<name>A0A1G9IBM0_9FIRM</name>
<accession>A0A1G9IBM0</accession>
<keyword evidence="2" id="KW-1185">Reference proteome</keyword>
<sequence>MNKDIKILLDAFPKKLENHIKVVFEIIYFNTELCTIDTFDIQIDEETIHIPSRIYCEEPNEIEETKMTYLQRQILNCFFTRHHNGYVRQKRLRQIFTKGSIEKWMIPYILQLAGEYVEEILRDINMNIELIDADDFREFISSNKDFIKITGDRIASYWNEYYKKSIDKDEYAGFKIKEKVNCLNIKTKVKF</sequence>
<dbReference type="AlphaFoldDB" id="A0A1G9IBM0"/>
<dbReference type="Proteomes" id="UP000199068">
    <property type="component" value="Unassembled WGS sequence"/>
</dbReference>